<name>A0A0G2J8M6_9EURO</name>
<accession>A0A0G2J8M6</accession>
<dbReference type="Proteomes" id="UP000034164">
    <property type="component" value="Unassembled WGS sequence"/>
</dbReference>
<sequence>MSVVGPDYDDLKRYNLSEIYYPTPKPAPTPAPAIAVEKNNDVPSDSDMKASSTPAAVLVVVQGEERTEEQTA</sequence>
<proteinExistence type="predicted"/>
<dbReference type="OrthoDB" id="367221at2759"/>
<reference evidence="2" key="1">
    <citation type="journal article" date="2015" name="PLoS Genet.">
        <title>The dynamic genome and transcriptome of the human fungal pathogen Blastomyces and close relative Emmonsia.</title>
        <authorList>
            <person name="Munoz J.F."/>
            <person name="Gauthier G.M."/>
            <person name="Desjardins C.A."/>
            <person name="Gallo J.E."/>
            <person name="Holder J."/>
            <person name="Sullivan T.D."/>
            <person name="Marty A.J."/>
            <person name="Carmen J.C."/>
            <person name="Chen Z."/>
            <person name="Ding L."/>
            <person name="Gujja S."/>
            <person name="Magrini V."/>
            <person name="Misas E."/>
            <person name="Mitreva M."/>
            <person name="Priest M."/>
            <person name="Saif S."/>
            <person name="Whiston E.A."/>
            <person name="Young S."/>
            <person name="Zeng Q."/>
            <person name="Goldman W.E."/>
            <person name="Mardis E.R."/>
            <person name="Taylor J.W."/>
            <person name="McEwen J.G."/>
            <person name="Clay O.K."/>
            <person name="Klein B.S."/>
            <person name="Cuomo C.A."/>
        </authorList>
    </citation>
    <scope>NUCLEOTIDE SEQUENCE [LARGE SCALE GENOMIC DNA]</scope>
    <source>
        <strain evidence="2">UAMH 3008</strain>
    </source>
</reference>
<organism evidence="1 2">
    <name type="scientific">[Emmonsia] crescens</name>
    <dbReference type="NCBI Taxonomy" id="73230"/>
    <lineage>
        <taxon>Eukaryota</taxon>
        <taxon>Fungi</taxon>
        <taxon>Dikarya</taxon>
        <taxon>Ascomycota</taxon>
        <taxon>Pezizomycotina</taxon>
        <taxon>Eurotiomycetes</taxon>
        <taxon>Eurotiomycetidae</taxon>
        <taxon>Onygenales</taxon>
        <taxon>Ajellomycetaceae</taxon>
        <taxon>Emergomyces</taxon>
    </lineage>
</organism>
<gene>
    <name evidence="1" type="ORF">EMCG_03109</name>
</gene>
<dbReference type="AlphaFoldDB" id="A0A0G2J8M6"/>
<dbReference type="EMBL" id="LCZI01001076">
    <property type="protein sequence ID" value="KKZ62496.1"/>
    <property type="molecule type" value="Genomic_DNA"/>
</dbReference>
<protein>
    <submittedName>
        <fullName evidence="1">Uncharacterized protein</fullName>
    </submittedName>
</protein>
<evidence type="ECO:0000313" key="2">
    <source>
        <dbReference type="Proteomes" id="UP000034164"/>
    </source>
</evidence>
<dbReference type="VEuPathDB" id="FungiDB:EMCG_03109"/>
<evidence type="ECO:0000313" key="1">
    <source>
        <dbReference type="EMBL" id="KKZ62496.1"/>
    </source>
</evidence>
<comment type="caution">
    <text evidence="1">The sequence shown here is derived from an EMBL/GenBank/DDBJ whole genome shotgun (WGS) entry which is preliminary data.</text>
</comment>